<proteinExistence type="predicted"/>
<organism evidence="2 3">
    <name type="scientific">Acetivibrio clariflavus (strain DSM 19732 / NBRC 101661 / EBR45)</name>
    <name type="common">Clostridium clariflavum</name>
    <dbReference type="NCBI Taxonomy" id="720554"/>
    <lineage>
        <taxon>Bacteria</taxon>
        <taxon>Bacillati</taxon>
        <taxon>Bacillota</taxon>
        <taxon>Clostridia</taxon>
        <taxon>Eubacteriales</taxon>
        <taxon>Oscillospiraceae</taxon>
        <taxon>Acetivibrio</taxon>
    </lineage>
</organism>
<keyword evidence="3" id="KW-1185">Reference proteome</keyword>
<feature type="transmembrane region" description="Helical" evidence="1">
    <location>
        <begin position="91"/>
        <end position="116"/>
    </location>
</feature>
<evidence type="ECO:0000313" key="2">
    <source>
        <dbReference type="EMBL" id="AEV70541.1"/>
    </source>
</evidence>
<keyword evidence="1" id="KW-0812">Transmembrane</keyword>
<feature type="transmembrane region" description="Helical" evidence="1">
    <location>
        <begin position="172"/>
        <end position="195"/>
    </location>
</feature>
<reference evidence="3" key="1">
    <citation type="submission" date="2011-12" db="EMBL/GenBank/DDBJ databases">
        <title>Complete sequence of Clostridium clariflavum DSM 19732.</title>
        <authorList>
            <consortium name="US DOE Joint Genome Institute"/>
            <person name="Lucas S."/>
            <person name="Han J."/>
            <person name="Lapidus A."/>
            <person name="Cheng J.-F."/>
            <person name="Goodwin L."/>
            <person name="Pitluck S."/>
            <person name="Peters L."/>
            <person name="Teshima H."/>
            <person name="Detter J.C."/>
            <person name="Han C."/>
            <person name="Tapia R."/>
            <person name="Land M."/>
            <person name="Hauser L."/>
            <person name="Kyrpides N."/>
            <person name="Ivanova N."/>
            <person name="Pagani I."/>
            <person name="Kitzmiller T."/>
            <person name="Lynd L."/>
            <person name="Izquierdo J."/>
            <person name="Woyke T."/>
        </authorList>
    </citation>
    <scope>NUCLEOTIDE SEQUENCE [LARGE SCALE GENOMIC DNA]</scope>
    <source>
        <strain evidence="3">DSM 19732 / NBRC 101661 / EBR45</strain>
    </source>
</reference>
<reference evidence="2 3" key="2">
    <citation type="journal article" date="2012" name="Stand. Genomic Sci.">
        <title>Complete Genome Sequence of Clostridium clariflavum DSM 19732.</title>
        <authorList>
            <person name="Izquierdo J.A."/>
            <person name="Goodwin L."/>
            <person name="Davenport K.W."/>
            <person name="Teshima H."/>
            <person name="Bruce D."/>
            <person name="Detter C."/>
            <person name="Tapia R."/>
            <person name="Han S."/>
            <person name="Land M."/>
            <person name="Hauser L."/>
            <person name="Jeffries C.D."/>
            <person name="Han J."/>
            <person name="Pitluck S."/>
            <person name="Nolan M."/>
            <person name="Chen A."/>
            <person name="Huntemann M."/>
            <person name="Mavromatis K."/>
            <person name="Mikhailova N."/>
            <person name="Liolios K."/>
            <person name="Woyke T."/>
            <person name="Lynd L.R."/>
        </authorList>
    </citation>
    <scope>NUCLEOTIDE SEQUENCE [LARGE SCALE GENOMIC DNA]</scope>
    <source>
        <strain evidence="3">DSM 19732 / NBRC 101661 / EBR45</strain>
    </source>
</reference>
<keyword evidence="1" id="KW-1133">Transmembrane helix</keyword>
<dbReference type="eggNOG" id="ENOG50333VR">
    <property type="taxonomic scope" value="Bacteria"/>
</dbReference>
<evidence type="ECO:0000313" key="3">
    <source>
        <dbReference type="Proteomes" id="UP000005435"/>
    </source>
</evidence>
<protein>
    <submittedName>
        <fullName evidence="2">Uncharacterized protein</fullName>
    </submittedName>
</protein>
<dbReference type="RefSeq" id="WP_014257038.1">
    <property type="nucleotide sequence ID" value="NC_016627.1"/>
</dbReference>
<feature type="transmembrane region" description="Helical" evidence="1">
    <location>
        <begin position="42"/>
        <end position="60"/>
    </location>
</feature>
<feature type="transmembrane region" description="Helical" evidence="1">
    <location>
        <begin position="207"/>
        <end position="228"/>
    </location>
</feature>
<dbReference type="STRING" id="720554.Clocl_4107"/>
<sequence>MGLSLIDSVDFFIISLPEQFLMALFAWVLLGRKEIVRFRNVVFIGVVSALIFYFAKFWPYEPYEDVLVSFLQLVCFGVLIYFGYKLSVLEAALGCLVTLVSFTLAQGIMVVLLRVFMNVTKEEIFSSAPIRAVCFIAEFLIVIMALVFMYKKNINIYYLRNTKLDKSQRSKLGVLALQLAFGLFILILIYMMFIVNNDIFESFEDRALVIAGFVITIIFTLLLIRSVFKIGETIQKEEEVKRQMDGREFVQNIDYLCALIDEKQYGELKRVLQSIKKDIENGIIKSQN</sequence>
<feature type="transmembrane region" description="Helical" evidence="1">
    <location>
        <begin position="12"/>
        <end position="30"/>
    </location>
</feature>
<keyword evidence="1" id="KW-0472">Membrane</keyword>
<name>G8LTN1_ACECE</name>
<evidence type="ECO:0000256" key="1">
    <source>
        <dbReference type="SAM" id="Phobius"/>
    </source>
</evidence>
<feature type="transmembrane region" description="Helical" evidence="1">
    <location>
        <begin position="66"/>
        <end position="84"/>
    </location>
</feature>
<dbReference type="AlphaFoldDB" id="G8LTN1"/>
<dbReference type="EMBL" id="CP003065">
    <property type="protein sequence ID" value="AEV70541.1"/>
    <property type="molecule type" value="Genomic_DNA"/>
</dbReference>
<dbReference type="Proteomes" id="UP000005435">
    <property type="component" value="Chromosome"/>
</dbReference>
<feature type="transmembrane region" description="Helical" evidence="1">
    <location>
        <begin position="128"/>
        <end position="151"/>
    </location>
</feature>
<dbReference type="KEGG" id="ccl:Clocl_4107"/>
<accession>G8LTN1</accession>
<dbReference type="HOGENOM" id="CLU_948999_0_0_9"/>
<gene>
    <name evidence="2" type="ordered locus">Clocl_4107</name>
</gene>